<keyword evidence="2" id="KW-1185">Reference proteome</keyword>
<name>A0A8H6E6N7_PETAA</name>
<accession>A0A8H6E6N7</accession>
<proteinExistence type="predicted"/>
<protein>
    <submittedName>
        <fullName evidence="1">Uncharacterized protein</fullName>
    </submittedName>
</protein>
<evidence type="ECO:0000313" key="2">
    <source>
        <dbReference type="Proteomes" id="UP000541154"/>
    </source>
</evidence>
<evidence type="ECO:0000313" key="1">
    <source>
        <dbReference type="EMBL" id="KAF5860478.1"/>
    </source>
</evidence>
<comment type="caution">
    <text evidence="1">The sequence shown here is derived from an EMBL/GenBank/DDBJ whole genome shotgun (WGS) entry which is preliminary data.</text>
</comment>
<dbReference type="EMBL" id="SPNV01000129">
    <property type="protein sequence ID" value="KAF5860478.1"/>
    <property type="molecule type" value="Genomic_DNA"/>
</dbReference>
<gene>
    <name evidence="1" type="ORF">ETB97_001488</name>
</gene>
<dbReference type="Proteomes" id="UP000541154">
    <property type="component" value="Unassembled WGS sequence"/>
</dbReference>
<reference evidence="1 2" key="1">
    <citation type="submission" date="2019-04" db="EMBL/GenBank/DDBJ databases">
        <title>Aspergillus burnettii sp. nov., novel species from soil in southeast Queensland.</title>
        <authorList>
            <person name="Gilchrist C.L.M."/>
            <person name="Pitt J.I."/>
            <person name="Lange L."/>
            <person name="Lacey H.J."/>
            <person name="Vuong D."/>
            <person name="Midgley D.J."/>
            <person name="Greenfield P."/>
            <person name="Bradbury M."/>
            <person name="Lacey E."/>
            <person name="Busk P.K."/>
            <person name="Pilgaard B."/>
            <person name="Chooi Y.H."/>
            <person name="Piggott A.M."/>
        </authorList>
    </citation>
    <scope>NUCLEOTIDE SEQUENCE [LARGE SCALE GENOMIC DNA]</scope>
    <source>
        <strain evidence="1 2">FRR 5400</strain>
    </source>
</reference>
<organism evidence="1 2">
    <name type="scientific">Petromyces alliaceus</name>
    <name type="common">Aspergillus alliaceus</name>
    <dbReference type="NCBI Taxonomy" id="209559"/>
    <lineage>
        <taxon>Eukaryota</taxon>
        <taxon>Fungi</taxon>
        <taxon>Dikarya</taxon>
        <taxon>Ascomycota</taxon>
        <taxon>Pezizomycotina</taxon>
        <taxon>Eurotiomycetes</taxon>
        <taxon>Eurotiomycetidae</taxon>
        <taxon>Eurotiales</taxon>
        <taxon>Aspergillaceae</taxon>
        <taxon>Aspergillus</taxon>
        <taxon>Aspergillus subgen. Circumdati</taxon>
    </lineage>
</organism>
<dbReference type="AlphaFoldDB" id="A0A8H6E6N7"/>
<sequence>MTTPLLGAGMVWIIPCSNILTLNLTEDMMIMCWNSESIQVRVSRSSLEVMFIQEFRTARLVPDLAQSTP</sequence>